<organism evidence="7 8">
    <name type="scientific">Plectosphaerella plurivora</name>
    <dbReference type="NCBI Taxonomy" id="936078"/>
    <lineage>
        <taxon>Eukaryota</taxon>
        <taxon>Fungi</taxon>
        <taxon>Dikarya</taxon>
        <taxon>Ascomycota</taxon>
        <taxon>Pezizomycotina</taxon>
        <taxon>Sordariomycetes</taxon>
        <taxon>Hypocreomycetidae</taxon>
        <taxon>Glomerellales</taxon>
        <taxon>Plectosphaerellaceae</taxon>
        <taxon>Plectosphaerella</taxon>
    </lineage>
</organism>
<dbReference type="InterPro" id="IPR013780">
    <property type="entry name" value="Glyco_hydro_b"/>
</dbReference>
<dbReference type="AlphaFoldDB" id="A0A9P8VHI1"/>
<dbReference type="InterPro" id="IPR000322">
    <property type="entry name" value="Glyco_hydro_31_TIM"/>
</dbReference>
<dbReference type="PANTHER" id="PTHR22762:SF89">
    <property type="entry name" value="ALPHA-XYLOSIDASE"/>
    <property type="match status" value="1"/>
</dbReference>
<dbReference type="Gene3D" id="2.60.40.1180">
    <property type="entry name" value="Golgi alpha-mannosidase II"/>
    <property type="match status" value="2"/>
</dbReference>
<name>A0A9P8VHI1_9PEZI</name>
<dbReference type="GO" id="GO:0006491">
    <property type="term" value="P:N-glycan processing"/>
    <property type="evidence" value="ECO:0007669"/>
    <property type="project" value="TreeGrafter"/>
</dbReference>
<dbReference type="Pfam" id="PF21365">
    <property type="entry name" value="Glyco_hydro_31_3rd"/>
    <property type="match status" value="1"/>
</dbReference>
<evidence type="ECO:0000313" key="7">
    <source>
        <dbReference type="EMBL" id="KAH6693584.1"/>
    </source>
</evidence>
<dbReference type="GO" id="GO:0005975">
    <property type="term" value="P:carbohydrate metabolic process"/>
    <property type="evidence" value="ECO:0007669"/>
    <property type="project" value="InterPro"/>
</dbReference>
<evidence type="ECO:0000256" key="2">
    <source>
        <dbReference type="ARBA" id="ARBA00007806"/>
    </source>
</evidence>
<dbReference type="Gene3D" id="3.20.20.80">
    <property type="entry name" value="Glycosidases"/>
    <property type="match status" value="1"/>
</dbReference>
<dbReference type="EMBL" id="JAGSXJ010000003">
    <property type="protein sequence ID" value="KAH6693584.1"/>
    <property type="molecule type" value="Genomic_DNA"/>
</dbReference>
<keyword evidence="8" id="KW-1185">Reference proteome</keyword>
<comment type="similarity">
    <text evidence="2 4">Belongs to the glycosyl hydrolase 31 family.</text>
</comment>
<evidence type="ECO:0000256" key="1">
    <source>
        <dbReference type="ARBA" id="ARBA00001657"/>
    </source>
</evidence>
<evidence type="ECO:0000313" key="8">
    <source>
        <dbReference type="Proteomes" id="UP000770015"/>
    </source>
</evidence>
<dbReference type="SUPFAM" id="SSF51011">
    <property type="entry name" value="Glycosyl hydrolase domain"/>
    <property type="match status" value="1"/>
</dbReference>
<feature type="domain" description="Glycosyl hydrolase family 31 C-terminal" evidence="6">
    <location>
        <begin position="544"/>
        <end position="635"/>
    </location>
</feature>
<dbReference type="SUPFAM" id="SSF51445">
    <property type="entry name" value="(Trans)glycosidases"/>
    <property type="match status" value="1"/>
</dbReference>
<evidence type="ECO:0000256" key="4">
    <source>
        <dbReference type="RuleBase" id="RU361185"/>
    </source>
</evidence>
<dbReference type="EC" id="3.2.1.20" evidence="3"/>
<accession>A0A9P8VHI1</accession>
<dbReference type="OrthoDB" id="1334205at2759"/>
<evidence type="ECO:0000259" key="5">
    <source>
        <dbReference type="Pfam" id="PF01055"/>
    </source>
</evidence>
<comment type="caution">
    <text evidence="7">The sequence shown here is derived from an EMBL/GenBank/DDBJ whole genome shotgun (WGS) entry which is preliminary data.</text>
</comment>
<reference evidence="7" key="1">
    <citation type="journal article" date="2021" name="Nat. Commun.">
        <title>Genetic determinants of endophytism in the Arabidopsis root mycobiome.</title>
        <authorList>
            <person name="Mesny F."/>
            <person name="Miyauchi S."/>
            <person name="Thiergart T."/>
            <person name="Pickel B."/>
            <person name="Atanasova L."/>
            <person name="Karlsson M."/>
            <person name="Huettel B."/>
            <person name="Barry K.W."/>
            <person name="Haridas S."/>
            <person name="Chen C."/>
            <person name="Bauer D."/>
            <person name="Andreopoulos W."/>
            <person name="Pangilinan J."/>
            <person name="LaButti K."/>
            <person name="Riley R."/>
            <person name="Lipzen A."/>
            <person name="Clum A."/>
            <person name="Drula E."/>
            <person name="Henrissat B."/>
            <person name="Kohler A."/>
            <person name="Grigoriev I.V."/>
            <person name="Martin F.M."/>
            <person name="Hacquard S."/>
        </authorList>
    </citation>
    <scope>NUCLEOTIDE SEQUENCE</scope>
    <source>
        <strain evidence="7">MPI-SDFR-AT-0117</strain>
    </source>
</reference>
<sequence length="833" mass="92651">MASPQVLQKQDDQDQTRCSSSLRTLTMDRYTFPCKPVASPDAVVAGPNYRFTVISDIILRYEWAADGVFEDRASTFALNREAAVPSFSVTDLDHQLVVRTPSLTLTYNKERFSPHGLHVSFTSKTNLWGAEWRYGGDQDPDNLGGTARTLDGVDGRCDMGTGVLSRSGFADIDDSASMLFDGNGFVAPRRPGDRIDGYLFAYGRDYRAAMRAFYALSGPQPRLPRWALGNWWSRYYAYSADEYLTLVDRFAEDKLPLSVAVIDMDWHLVQEDHVPHTGWTGYTWNTNLFPDPEAFGRALHDRRLKITLNDHPHAGVHHHEDAYEAMAGAIGHDIEARAPIPFDPTSPTFMAAYLDILHRQLEKHTCDFWWIDWQQGAHSGIPGFDPLWLLNHFHFLDNAITLKEQGATSSDESANNALIFSRYAGPGSQRYPVGFSGDSVSSWASLRFQPEFTATASNVGYGWWSHDIGGHYGGSRDDELATRWLQFGVFSPINRLHSSNSPWTSKEPWRYRPEHRAVMSDSMRLRHRLVPYLFAASIEGAATGEPLVQPLYWEYPSRDEAYEKPNEYLFGPAMVVAPIVQPRDPRTNLAPVDVWVPPARHVDIFTGVVYDGDREMKMYRHLESIPVLAAEGSLIPLDYAPSPSNGCTNPEGYEVLVVVGKDAKCTIYEDPTDDADASGSGETREIKVSYDQATGKLTTSPYKGSWRFKVISFGGDSTDVSVSVDGKSVEASVTADTRVGASPGIVIDLPKAGGAVTVSLGSTPKLKVGDWTPQVEALILDLQIEFHIKDKLWDIWRAKQPVAVKVGRILTLGLEEAISGPILEFLLADSRQA</sequence>
<keyword evidence="4" id="KW-0326">Glycosidase</keyword>
<dbReference type="Pfam" id="PF01055">
    <property type="entry name" value="Glyco_hydro_31_2nd"/>
    <property type="match status" value="1"/>
</dbReference>
<comment type="catalytic activity">
    <reaction evidence="1">
        <text>Hydrolysis of terminal, non-reducing (1-&gt;4)-linked alpha-D-glucose residues with release of alpha-D-glucose.</text>
        <dbReference type="EC" id="3.2.1.20"/>
    </reaction>
</comment>
<dbReference type="Proteomes" id="UP000770015">
    <property type="component" value="Unassembled WGS sequence"/>
</dbReference>
<keyword evidence="4 7" id="KW-0378">Hydrolase</keyword>
<proteinExistence type="inferred from homology"/>
<protein>
    <recommendedName>
        <fullName evidence="3">alpha-glucosidase</fullName>
        <ecNumber evidence="3">3.2.1.20</ecNumber>
    </recommendedName>
</protein>
<dbReference type="InterPro" id="IPR048395">
    <property type="entry name" value="Glyco_hydro_31_C"/>
</dbReference>
<dbReference type="PANTHER" id="PTHR22762">
    <property type="entry name" value="ALPHA-GLUCOSIDASE"/>
    <property type="match status" value="1"/>
</dbReference>
<evidence type="ECO:0000259" key="6">
    <source>
        <dbReference type="Pfam" id="PF21365"/>
    </source>
</evidence>
<gene>
    <name evidence="7" type="ORF">F5X68DRAFT_247923</name>
</gene>
<evidence type="ECO:0000256" key="3">
    <source>
        <dbReference type="ARBA" id="ARBA00012741"/>
    </source>
</evidence>
<dbReference type="GO" id="GO:0004558">
    <property type="term" value="F:alpha-1,4-glucosidase activity"/>
    <property type="evidence" value="ECO:0007669"/>
    <property type="project" value="UniProtKB-EC"/>
</dbReference>
<dbReference type="InterPro" id="IPR017853">
    <property type="entry name" value="GH"/>
</dbReference>
<dbReference type="CDD" id="cd06595">
    <property type="entry name" value="GH31_u1"/>
    <property type="match status" value="1"/>
</dbReference>
<feature type="domain" description="Glycoside hydrolase family 31 TIM barrel" evidence="5">
    <location>
        <begin position="221"/>
        <end position="535"/>
    </location>
</feature>